<dbReference type="SUPFAM" id="SSF53790">
    <property type="entry name" value="Tetrapyrrole methylase"/>
    <property type="match status" value="1"/>
</dbReference>
<dbReference type="InterPro" id="IPR006364">
    <property type="entry name" value="CobI/CbiL/CobIJ_dom"/>
</dbReference>
<evidence type="ECO:0000313" key="9">
    <source>
        <dbReference type="EMBL" id="MCP1102174.1"/>
    </source>
</evidence>
<dbReference type="Gene3D" id="3.40.1010.10">
    <property type="entry name" value="Cobalt-precorrin-4 Transmethylase, Domain 1"/>
    <property type="match status" value="1"/>
</dbReference>
<keyword evidence="3" id="KW-0169">Cobalamin biosynthesis</keyword>
<feature type="domain" description="Tetrapyrrole methylase" evidence="8">
    <location>
        <begin position="4"/>
        <end position="212"/>
    </location>
</feature>
<keyword evidence="10" id="KW-1185">Reference proteome</keyword>
<keyword evidence="4 9" id="KW-0489">Methyltransferase</keyword>
<dbReference type="GO" id="GO:0030788">
    <property type="term" value="F:precorrin-2 C20-methyltransferase activity"/>
    <property type="evidence" value="ECO:0007669"/>
    <property type="project" value="UniProtKB-EC"/>
</dbReference>
<dbReference type="PANTHER" id="PTHR43467:SF2">
    <property type="entry name" value="COBALT-PRECORRIN-2 C(20)-METHYLTRANSFERASE"/>
    <property type="match status" value="1"/>
</dbReference>
<dbReference type="Pfam" id="PF00590">
    <property type="entry name" value="TP_methylase"/>
    <property type="match status" value="1"/>
</dbReference>
<evidence type="ECO:0000256" key="4">
    <source>
        <dbReference type="ARBA" id="ARBA00022603"/>
    </source>
</evidence>
<protein>
    <submittedName>
        <fullName evidence="9">Precorrin-2 C(20)-methyltransferase</fullName>
        <ecNumber evidence="9">2.1.1.130</ecNumber>
    </submittedName>
</protein>
<dbReference type="RefSeq" id="WP_262065958.1">
    <property type="nucleotide sequence ID" value="NZ_JAMXOD010000008.1"/>
</dbReference>
<organism evidence="9 10">
    <name type="scientific">Aequitasia blattaphilus</name>
    <dbReference type="NCBI Taxonomy" id="2949332"/>
    <lineage>
        <taxon>Bacteria</taxon>
        <taxon>Bacillati</taxon>
        <taxon>Bacillota</taxon>
        <taxon>Clostridia</taxon>
        <taxon>Lachnospirales</taxon>
        <taxon>Lachnospiraceae</taxon>
        <taxon>Aequitasia</taxon>
    </lineage>
</organism>
<dbReference type="CDD" id="cd11645">
    <property type="entry name" value="Precorrin_2_C20_MT"/>
    <property type="match status" value="1"/>
</dbReference>
<comment type="similarity">
    <text evidence="2 7">Belongs to the precorrin methyltransferase family.</text>
</comment>
<dbReference type="EMBL" id="JAMZFW010000008">
    <property type="protein sequence ID" value="MCP1102174.1"/>
    <property type="molecule type" value="Genomic_DNA"/>
</dbReference>
<gene>
    <name evidence="9" type="primary">cobI</name>
    <name evidence="9" type="ORF">NK125_07050</name>
</gene>
<dbReference type="InterPro" id="IPR000878">
    <property type="entry name" value="4pyrrol_Mease"/>
</dbReference>
<evidence type="ECO:0000313" key="10">
    <source>
        <dbReference type="Proteomes" id="UP001523566"/>
    </source>
</evidence>
<dbReference type="PANTHER" id="PTHR43467">
    <property type="entry name" value="COBALT-PRECORRIN-2 C(20)-METHYLTRANSFERASE"/>
    <property type="match status" value="1"/>
</dbReference>
<keyword evidence="5 9" id="KW-0808">Transferase</keyword>
<comment type="pathway">
    <text evidence="1">Cofactor biosynthesis; adenosylcobalamin biosynthesis.</text>
</comment>
<evidence type="ECO:0000256" key="6">
    <source>
        <dbReference type="ARBA" id="ARBA00022691"/>
    </source>
</evidence>
<keyword evidence="6" id="KW-0949">S-adenosyl-L-methionine</keyword>
<dbReference type="Gene3D" id="3.30.950.10">
    <property type="entry name" value="Methyltransferase, Cobalt-precorrin-4 Transmethylase, Domain 2"/>
    <property type="match status" value="1"/>
</dbReference>
<dbReference type="NCBIfam" id="TIGR01467">
    <property type="entry name" value="cobI_cbiL"/>
    <property type="match status" value="1"/>
</dbReference>
<evidence type="ECO:0000256" key="1">
    <source>
        <dbReference type="ARBA" id="ARBA00004953"/>
    </source>
</evidence>
<dbReference type="GO" id="GO:0032259">
    <property type="term" value="P:methylation"/>
    <property type="evidence" value="ECO:0007669"/>
    <property type="project" value="UniProtKB-KW"/>
</dbReference>
<evidence type="ECO:0000256" key="5">
    <source>
        <dbReference type="ARBA" id="ARBA00022679"/>
    </source>
</evidence>
<reference evidence="9 10" key="1">
    <citation type="journal article" date="2022" name="Genome Biol. Evol.">
        <title>Host diet, physiology and behaviors set the stage for Lachnospiraceae cladogenesis.</title>
        <authorList>
            <person name="Vera-Ponce De Leon A."/>
            <person name="Schneider M."/>
            <person name="Jahnes B.C."/>
            <person name="Sadowski V."/>
            <person name="Camuy-Velez L.A."/>
            <person name="Duan J."/>
            <person name="Sabree Z.L."/>
        </authorList>
    </citation>
    <scope>NUCLEOTIDE SEQUENCE [LARGE SCALE GENOMIC DNA]</scope>
    <source>
        <strain evidence="9 10">PAL113</strain>
    </source>
</reference>
<proteinExistence type="inferred from homology"/>
<evidence type="ECO:0000256" key="7">
    <source>
        <dbReference type="PIRNR" id="PIRNR036427"/>
    </source>
</evidence>
<dbReference type="EC" id="2.1.1.130" evidence="9"/>
<evidence type="ECO:0000259" key="8">
    <source>
        <dbReference type="Pfam" id="PF00590"/>
    </source>
</evidence>
<accession>A0ABT1E990</accession>
<dbReference type="InterPro" id="IPR014776">
    <property type="entry name" value="4pyrrole_Mease_sub2"/>
</dbReference>
<dbReference type="PIRSF" id="PIRSF036427">
    <property type="entry name" value="Precrrn-2_mtase"/>
    <property type="match status" value="1"/>
</dbReference>
<dbReference type="InterPro" id="IPR035996">
    <property type="entry name" value="4pyrrol_Methylase_sf"/>
</dbReference>
<dbReference type="InterPro" id="IPR012382">
    <property type="entry name" value="CobI/CbiL"/>
</dbReference>
<evidence type="ECO:0000256" key="3">
    <source>
        <dbReference type="ARBA" id="ARBA00022573"/>
    </source>
</evidence>
<dbReference type="InterPro" id="IPR014777">
    <property type="entry name" value="4pyrrole_Mease_sub1"/>
</dbReference>
<sequence length="233" mass="25694">MKGTFYGVGVGPGDPELLTLKAVQTIRQCEILALPISDLDGDVEKCVAYQIVLGALPEAAQKEKLLLSMPMIKDKERLKKIHDEGAKDAAALLNSGKNIAFITLGDPTVYSTCLYIHKRLKSQGYATALVPGVPSFCSAAARMDIGLVENREQMHIIPGSYSLEEGLDLPGTRILMKSGRNMPRVKEEIRKRGLEIYMVENCGMENERIYKSIEEMPKDAGYYSLLIVKGDTK</sequence>
<name>A0ABT1E990_9FIRM</name>
<evidence type="ECO:0000256" key="2">
    <source>
        <dbReference type="ARBA" id="ARBA00005879"/>
    </source>
</evidence>
<comment type="caution">
    <text evidence="9">The sequence shown here is derived from an EMBL/GenBank/DDBJ whole genome shotgun (WGS) entry which is preliminary data.</text>
</comment>
<dbReference type="Proteomes" id="UP001523566">
    <property type="component" value="Unassembled WGS sequence"/>
</dbReference>